<accession>A0A537K5T1</accession>
<dbReference type="Proteomes" id="UP000318509">
    <property type="component" value="Unassembled WGS sequence"/>
</dbReference>
<gene>
    <name evidence="4" type="ORF">E6H00_05625</name>
</gene>
<dbReference type="InterPro" id="IPR050832">
    <property type="entry name" value="Bact_Acetyltransf"/>
</dbReference>
<dbReference type="PROSITE" id="PS51186">
    <property type="entry name" value="GNAT"/>
    <property type="match status" value="1"/>
</dbReference>
<evidence type="ECO:0000313" key="5">
    <source>
        <dbReference type="Proteomes" id="UP000318509"/>
    </source>
</evidence>
<protein>
    <submittedName>
        <fullName evidence="4">GNAT family N-acetyltransferase</fullName>
    </submittedName>
</protein>
<dbReference type="Gene3D" id="3.40.630.30">
    <property type="match status" value="1"/>
</dbReference>
<evidence type="ECO:0000313" key="4">
    <source>
        <dbReference type="EMBL" id="TMI90906.1"/>
    </source>
</evidence>
<dbReference type="SUPFAM" id="SSF55729">
    <property type="entry name" value="Acyl-CoA N-acyltransferases (Nat)"/>
    <property type="match status" value="1"/>
</dbReference>
<dbReference type="InterPro" id="IPR016181">
    <property type="entry name" value="Acyl_CoA_acyltransferase"/>
</dbReference>
<evidence type="ECO:0000259" key="3">
    <source>
        <dbReference type="PROSITE" id="PS51186"/>
    </source>
</evidence>
<evidence type="ECO:0000256" key="2">
    <source>
        <dbReference type="ARBA" id="ARBA00023315"/>
    </source>
</evidence>
<reference evidence="4 5" key="1">
    <citation type="journal article" date="2019" name="Nat. Microbiol.">
        <title>Mediterranean grassland soil C-N compound turnover is dependent on rainfall and depth, and is mediated by genomically divergent microorganisms.</title>
        <authorList>
            <person name="Diamond S."/>
            <person name="Andeer P.F."/>
            <person name="Li Z."/>
            <person name="Crits-Christoph A."/>
            <person name="Burstein D."/>
            <person name="Anantharaman K."/>
            <person name="Lane K.R."/>
            <person name="Thomas B.C."/>
            <person name="Pan C."/>
            <person name="Northen T.R."/>
            <person name="Banfield J.F."/>
        </authorList>
    </citation>
    <scope>NUCLEOTIDE SEQUENCE [LARGE SCALE GENOMIC DNA]</scope>
    <source>
        <strain evidence="4">NP_3</strain>
    </source>
</reference>
<sequence>MEALLSAHAFHLLRSTTAARRDPIADVEGPRRRSGEYVPVTIRPLVEADVDACAAIMLATPLLARYGVTTAAAARGALADVFAGPCRGLVAEEAGRIIGFAVYSVRGTFAHSGYVRTIAVAPDAQHRGAGRRLMDAVEAAIFDHGPNVFLLTSAWNAEAQRFYERRGYRRIGEIPDYVRSGITEVLYRKTLGPIQGTGA</sequence>
<feature type="domain" description="N-acetyltransferase" evidence="3">
    <location>
        <begin position="40"/>
        <end position="192"/>
    </location>
</feature>
<dbReference type="PANTHER" id="PTHR43877">
    <property type="entry name" value="AMINOALKYLPHOSPHONATE N-ACETYLTRANSFERASE-RELATED-RELATED"/>
    <property type="match status" value="1"/>
</dbReference>
<keyword evidence="2" id="KW-0012">Acyltransferase</keyword>
<dbReference type="CDD" id="cd04301">
    <property type="entry name" value="NAT_SF"/>
    <property type="match status" value="1"/>
</dbReference>
<dbReference type="GO" id="GO:0016747">
    <property type="term" value="F:acyltransferase activity, transferring groups other than amino-acyl groups"/>
    <property type="evidence" value="ECO:0007669"/>
    <property type="project" value="InterPro"/>
</dbReference>
<evidence type="ECO:0000256" key="1">
    <source>
        <dbReference type="ARBA" id="ARBA00022679"/>
    </source>
</evidence>
<dbReference type="AlphaFoldDB" id="A0A537K5T1"/>
<dbReference type="Pfam" id="PF00583">
    <property type="entry name" value="Acetyltransf_1"/>
    <property type="match status" value="1"/>
</dbReference>
<proteinExistence type="predicted"/>
<organism evidence="4 5">
    <name type="scientific">Candidatus Segetimicrobium genomatis</name>
    <dbReference type="NCBI Taxonomy" id="2569760"/>
    <lineage>
        <taxon>Bacteria</taxon>
        <taxon>Bacillati</taxon>
        <taxon>Candidatus Sysuimicrobiota</taxon>
        <taxon>Candidatus Sysuimicrobiia</taxon>
        <taxon>Candidatus Sysuimicrobiales</taxon>
        <taxon>Candidatus Segetimicrobiaceae</taxon>
        <taxon>Candidatus Segetimicrobium</taxon>
    </lineage>
</organism>
<dbReference type="EMBL" id="VBAK01000106">
    <property type="protein sequence ID" value="TMI90906.1"/>
    <property type="molecule type" value="Genomic_DNA"/>
</dbReference>
<keyword evidence="1 4" id="KW-0808">Transferase</keyword>
<comment type="caution">
    <text evidence="4">The sequence shown here is derived from an EMBL/GenBank/DDBJ whole genome shotgun (WGS) entry which is preliminary data.</text>
</comment>
<name>A0A537K5T1_9BACT</name>
<dbReference type="PANTHER" id="PTHR43877:SF1">
    <property type="entry name" value="ACETYLTRANSFERASE"/>
    <property type="match status" value="1"/>
</dbReference>
<dbReference type="InterPro" id="IPR000182">
    <property type="entry name" value="GNAT_dom"/>
</dbReference>